<feature type="domain" description="Putative endonuclease Z1" evidence="2">
    <location>
        <begin position="378"/>
        <end position="600"/>
    </location>
</feature>
<dbReference type="EMBL" id="CP005286">
    <property type="protein sequence ID" value="AJE32887.1"/>
    <property type="molecule type" value="Genomic_DNA"/>
</dbReference>
<evidence type="ECO:0000259" key="2">
    <source>
        <dbReference type="Pfam" id="PF10593"/>
    </source>
</evidence>
<dbReference type="OrthoDB" id="436461at2"/>
<organism evidence="3 4">
    <name type="scientific">Corynebacterium humireducens NBRC 106098 = DSM 45392</name>
    <dbReference type="NCBI Taxonomy" id="1223515"/>
    <lineage>
        <taxon>Bacteria</taxon>
        <taxon>Bacillati</taxon>
        <taxon>Actinomycetota</taxon>
        <taxon>Actinomycetes</taxon>
        <taxon>Mycobacteriales</taxon>
        <taxon>Corynebacteriaceae</taxon>
        <taxon>Corynebacterium</taxon>
    </lineage>
</organism>
<dbReference type="Proteomes" id="UP000031524">
    <property type="component" value="Chromosome"/>
</dbReference>
<name>A0A0B5D6X4_9CORY</name>
<dbReference type="KEGG" id="chm:B842_05180"/>
<dbReference type="STRING" id="1223515.B842_05180"/>
<accession>A0A0B5D6X4</accession>
<proteinExistence type="predicted"/>
<evidence type="ECO:0000313" key="4">
    <source>
        <dbReference type="Proteomes" id="UP000031524"/>
    </source>
</evidence>
<gene>
    <name evidence="3" type="ORF">B842_05180</name>
</gene>
<evidence type="ECO:0000256" key="1">
    <source>
        <dbReference type="SAM" id="MobiDB-lite"/>
    </source>
</evidence>
<sequence>MSERQLDEELVLDYVEDFNDQSRLGRDLDATKKKFLRRYPDSREEIEEAYERQRQALGFANRRHQTGAYKRERLGKHWYRPDLNVDVFWPPLRTIIENDLGDAIHSIDESSTAVVNGLRPHQELQNTKGLVLGYVQSGKTTNFLSVIAKAADAGFRLVIVLTGITENLRQQTQERIDEQLINPQRHRWHRLTSVEHDFSGIDDNAAKLANHNERFIAVVKKNSARLRRLNEWLNSAADIVHQCPILVIDDESDQASIDVSPHTKSERSAINRQINHLLDHDITAYVAYSATPFANVLIDPSKTDDLYPSDFIVTLPEPKGYFGSRALFGRAPLNGEDQDDVDPDGYDMIRIISEEEVEGIRPGGKNDPDKAVVGGEALSAAIRWFIMATAARRFRGQGNKHSSMLIHTSMLTADHEDLRFQIDHELSGLRATITSPSNIPQEWRRQWEEECGRVPAETFDLVPVSFEDMAEFIPEVLHETRLIVDNGTSTERLDYSKGPVSVIAIGGNTLSRGLTLEGLVSSYFVRRASAYDTLLQMGRWFGFRNGYQDLPRIWMPEELNQWFHDLSTVEAELREELDVYVQEQASPIEIQARIRMHPDMMITSRAKMQDAVAAQVSFQGKKEQTIKFKENDLGWLTSNENAVKTLVREMQTRGFDENTGAYGSPVFVGVPSQLIMDFLDQYSIHPDTRLGKDDAKLLKKYIRKESENRRLRSWNVSFMTQSNDELGTIDLGLKAEIPLLKRSKLAGSKEGEANIKALVTTQDRLNDVLRSTEEDRAAFRLEVEEAIKEAGSKENPVRQLHDKHVGPGIGHLAIYPIQAKSDPRSASSNSPDSVDSTSAPSKSQHRTSLDAVSNVLGIGLFFPTSSAPDSAVDYMTAPEPDQEILEEYRAAAEEVRAINEKDEAVMRSETDDTVH</sequence>
<feature type="region of interest" description="Disordered" evidence="1">
    <location>
        <begin position="820"/>
        <end position="848"/>
    </location>
</feature>
<dbReference type="Pfam" id="PF10593">
    <property type="entry name" value="Z1"/>
    <property type="match status" value="1"/>
</dbReference>
<reference evidence="3 4" key="1">
    <citation type="submission" date="2013-04" db="EMBL/GenBank/DDBJ databases">
        <title>Complete genome sequence of Corynebacterium humireducens DSM 45392(T), isolated from a wastewater-fed microbial fuel cell.</title>
        <authorList>
            <person name="Ruckert C."/>
            <person name="Albersmeier A."/>
            <person name="Kalinowski J."/>
        </authorList>
    </citation>
    <scope>NUCLEOTIDE SEQUENCE [LARGE SCALE GENOMIC DNA]</scope>
    <source>
        <strain evidence="4">MFC-5</strain>
    </source>
</reference>
<dbReference type="InterPro" id="IPR018310">
    <property type="entry name" value="Put_endonuclease_Z1-dom"/>
</dbReference>
<dbReference type="AlphaFoldDB" id="A0A0B5D6X4"/>
<dbReference type="RefSeq" id="WP_052437767.1">
    <property type="nucleotide sequence ID" value="NZ_BCSU01000007.1"/>
</dbReference>
<feature type="compositionally biased region" description="Low complexity" evidence="1">
    <location>
        <begin position="824"/>
        <end position="839"/>
    </location>
</feature>
<keyword evidence="4" id="KW-1185">Reference proteome</keyword>
<protein>
    <recommendedName>
        <fullName evidence="2">Putative endonuclease Z1 domain-containing protein</fullName>
    </recommendedName>
</protein>
<dbReference type="HOGENOM" id="CLU_007800_1_0_11"/>
<evidence type="ECO:0000313" key="3">
    <source>
        <dbReference type="EMBL" id="AJE32887.1"/>
    </source>
</evidence>